<keyword evidence="2" id="KW-0732">Signal</keyword>
<evidence type="ECO:0000256" key="2">
    <source>
        <dbReference type="SAM" id="SignalP"/>
    </source>
</evidence>
<feature type="repeat" description="TPR" evidence="1">
    <location>
        <begin position="42"/>
        <end position="75"/>
    </location>
</feature>
<feature type="signal peptide" evidence="2">
    <location>
        <begin position="1"/>
        <end position="19"/>
    </location>
</feature>
<evidence type="ECO:0000313" key="5">
    <source>
        <dbReference type="Proteomes" id="UP000231962"/>
    </source>
</evidence>
<dbReference type="Gene3D" id="1.25.40.10">
    <property type="entry name" value="Tetratricopeptide repeat domain"/>
    <property type="match status" value="1"/>
</dbReference>
<comment type="caution">
    <text evidence="4">The sequence shown here is derived from an EMBL/GenBank/DDBJ whole genome shotgun (WGS) entry which is preliminary data.</text>
</comment>
<dbReference type="InterPro" id="IPR019734">
    <property type="entry name" value="TPR_rpt"/>
</dbReference>
<dbReference type="AlphaFoldDB" id="A0A2M9ZQI5"/>
<evidence type="ECO:0000313" key="6">
    <source>
        <dbReference type="Proteomes" id="UP000231990"/>
    </source>
</evidence>
<gene>
    <name evidence="3" type="ORF">CH360_16825</name>
    <name evidence="4" type="ORF">CH373_04770</name>
</gene>
<evidence type="ECO:0008006" key="7">
    <source>
        <dbReference type="Google" id="ProtNLM"/>
    </source>
</evidence>
<evidence type="ECO:0000313" key="4">
    <source>
        <dbReference type="EMBL" id="PJZ74229.1"/>
    </source>
</evidence>
<dbReference type="InterPro" id="IPR011990">
    <property type="entry name" value="TPR-like_helical_dom_sf"/>
</dbReference>
<reference evidence="5 6" key="1">
    <citation type="submission" date="2017-07" db="EMBL/GenBank/DDBJ databases">
        <title>Leptospira spp. isolated from tropical soils.</title>
        <authorList>
            <person name="Thibeaux R."/>
            <person name="Iraola G."/>
            <person name="Ferres I."/>
            <person name="Bierque E."/>
            <person name="Girault D."/>
            <person name="Soupe-Gilbert M.-E."/>
            <person name="Picardeau M."/>
            <person name="Goarant C."/>
        </authorList>
    </citation>
    <scope>NUCLEOTIDE SEQUENCE [LARGE SCALE GENOMIC DNA]</scope>
    <source>
        <strain evidence="4 6">FH1-B-B1</strain>
        <strain evidence="3 5">FH1-B-C1</strain>
    </source>
</reference>
<dbReference type="Proteomes" id="UP000231990">
    <property type="component" value="Unassembled WGS sequence"/>
</dbReference>
<feature type="chain" id="PRO_5014883746" description="Tetratricopeptide repeat protein" evidence="2">
    <location>
        <begin position="20"/>
        <end position="148"/>
    </location>
</feature>
<organism evidence="4 6">
    <name type="scientific">Leptospira perolatii</name>
    <dbReference type="NCBI Taxonomy" id="2023191"/>
    <lineage>
        <taxon>Bacteria</taxon>
        <taxon>Pseudomonadati</taxon>
        <taxon>Spirochaetota</taxon>
        <taxon>Spirochaetia</taxon>
        <taxon>Leptospirales</taxon>
        <taxon>Leptospiraceae</taxon>
        <taxon>Leptospira</taxon>
    </lineage>
</organism>
<dbReference type="PROSITE" id="PS50005">
    <property type="entry name" value="TPR"/>
    <property type="match status" value="1"/>
</dbReference>
<dbReference type="Proteomes" id="UP000231962">
    <property type="component" value="Unassembled WGS sequence"/>
</dbReference>
<protein>
    <recommendedName>
        <fullName evidence="7">Tetratricopeptide repeat protein</fullName>
    </recommendedName>
</protein>
<dbReference type="EMBL" id="NPDZ01000002">
    <property type="protein sequence ID" value="PJZ74229.1"/>
    <property type="molecule type" value="Genomic_DNA"/>
</dbReference>
<keyword evidence="1" id="KW-0802">TPR repeat</keyword>
<keyword evidence="5" id="KW-1185">Reference proteome</keyword>
<sequence>MKLVLLPILFLGISFGLQADPSLEAIHHAFAKRSVFSERDQAVHYGVLGNIYQKSGNYLEAIAQYDKSLHIKIRIGEKYTKSFALILHLKSISLERLGRFCDAFHSIHEAIRIYQAIEDWQSATLAEQEMVHMGGCVPADSLGSSSVH</sequence>
<evidence type="ECO:0000313" key="3">
    <source>
        <dbReference type="EMBL" id="PJZ68304.1"/>
    </source>
</evidence>
<evidence type="ECO:0000256" key="1">
    <source>
        <dbReference type="PROSITE-ProRule" id="PRU00339"/>
    </source>
</evidence>
<name>A0A2M9ZQI5_9LEPT</name>
<proteinExistence type="predicted"/>
<dbReference type="EMBL" id="NPDY01000026">
    <property type="protein sequence ID" value="PJZ68304.1"/>
    <property type="molecule type" value="Genomic_DNA"/>
</dbReference>
<dbReference type="RefSeq" id="WP_100715259.1">
    <property type="nucleotide sequence ID" value="NZ_NPDY01000026.1"/>
</dbReference>
<accession>A0A2M9ZQI5</accession>
<dbReference type="SUPFAM" id="SSF48452">
    <property type="entry name" value="TPR-like"/>
    <property type="match status" value="1"/>
</dbReference>